<protein>
    <recommendedName>
        <fullName evidence="1">UPF0201 protein N5910_04235</fullName>
    </recommendedName>
</protein>
<reference evidence="3" key="1">
    <citation type="submission" date="2022-09" db="EMBL/GenBank/DDBJ databases">
        <title>Characterization of three MwoI isoschizomers from sequenced genome and metagenomes.</title>
        <authorList>
            <person name="Fomenkov A."/>
            <person name="Xu S.Y."/>
            <person name="Roberts R.J."/>
        </authorList>
    </citation>
    <scope>NUCLEOTIDE SEQUENCE</scope>
    <source>
        <strain evidence="3">DSM 2970</strain>
    </source>
</reference>
<dbReference type="Pfam" id="PF01877">
    <property type="entry name" value="RNA_binding"/>
    <property type="match status" value="1"/>
</dbReference>
<sequence length="127" mass="14228">MECKVTIRAPVKPTENPDKVSEAITNVFPGIEPEIQEEMITGQGGLEDLMELREALEKRRIRSTARTVLLNNMRGNSTMMYINKQAALIGRVNVLEEPVSALGDIMVKVRCDDITGFIDWLTPRIAD</sequence>
<dbReference type="Proteomes" id="UP001065373">
    <property type="component" value="Chromosome"/>
</dbReference>
<dbReference type="SMR" id="A0A9E7UNR7"/>
<dbReference type="GeneID" id="58978465"/>
<dbReference type="HAMAP" id="MF_01112">
    <property type="entry name" value="UPF0201"/>
    <property type="match status" value="1"/>
</dbReference>
<accession>A0A9E7UNR7</accession>
<dbReference type="AlphaFoldDB" id="A0A9E7UNR7"/>
<dbReference type="RefSeq" id="WP_074358872.1">
    <property type="nucleotide sequence ID" value="NZ_CP104550.1"/>
</dbReference>
<comment type="similarity">
    <text evidence="1">Belongs to the UPF0201 family.</text>
</comment>
<dbReference type="Gene3D" id="3.30.1440.10">
    <property type="match status" value="1"/>
</dbReference>
<dbReference type="KEGG" id="mwo:MWSIV6_0817"/>
<dbReference type="InterPro" id="IPR002739">
    <property type="entry name" value="PAB1135-like"/>
</dbReference>
<dbReference type="PANTHER" id="PTHR39652:SF1">
    <property type="entry name" value="UPF0201 PROTEIN TK1335"/>
    <property type="match status" value="1"/>
</dbReference>
<dbReference type="EMBL" id="JAXUHJ010000008">
    <property type="protein sequence ID" value="MEJ8542426.1"/>
    <property type="molecule type" value="Genomic_DNA"/>
</dbReference>
<evidence type="ECO:0000313" key="3">
    <source>
        <dbReference type="EMBL" id="UXH32497.1"/>
    </source>
</evidence>
<dbReference type="InterPro" id="IPR022803">
    <property type="entry name" value="Ribosomal_uL5_dom_sf"/>
</dbReference>
<keyword evidence="4" id="KW-1185">Reference proteome</keyword>
<evidence type="ECO:0000313" key="4">
    <source>
        <dbReference type="Proteomes" id="UP001369247"/>
    </source>
</evidence>
<evidence type="ECO:0000313" key="2">
    <source>
        <dbReference type="EMBL" id="MEJ8542426.1"/>
    </source>
</evidence>
<reference evidence="2 4" key="2">
    <citation type="submission" date="2023-12" db="EMBL/GenBank/DDBJ databases">
        <title>Phenotypic and Genomic Characterization of Methanothermobacter wolfeii Strain BSEL, a CO2-Capturing Archaeon with Minimal Nutrient Requirements.</title>
        <authorList>
            <person name="Ale Enriquez F."/>
            <person name="Ahring B.K."/>
        </authorList>
    </citation>
    <scope>NUCLEOTIDE SEQUENCE [LARGE SCALE GENOMIC DNA]</scope>
    <source>
        <strain evidence="2 4">BSEL-1</strain>
    </source>
</reference>
<proteinExistence type="inferred from homology"/>
<name>A0A9E7UNR7_METWO</name>
<evidence type="ECO:0000256" key="1">
    <source>
        <dbReference type="HAMAP-Rule" id="MF_01112"/>
    </source>
</evidence>
<dbReference type="PANTHER" id="PTHR39652">
    <property type="entry name" value="UPF0201 PROTEIN TK1335"/>
    <property type="match status" value="1"/>
</dbReference>
<dbReference type="GeneID" id="75106433"/>
<dbReference type="SUPFAM" id="SSF55282">
    <property type="entry name" value="RL5-like"/>
    <property type="match status" value="1"/>
</dbReference>
<gene>
    <name evidence="3" type="ORF">N5910_04235</name>
    <name evidence="2" type="ORF">U2150_02825</name>
</gene>
<dbReference type="EMBL" id="CP104550">
    <property type="protein sequence ID" value="UXH32497.1"/>
    <property type="molecule type" value="Genomic_DNA"/>
</dbReference>
<dbReference type="Proteomes" id="UP001369247">
    <property type="component" value="Unassembled WGS sequence"/>
</dbReference>
<organism evidence="3">
    <name type="scientific">Methanothermobacter wolfeii</name>
    <name type="common">Methanobacterium wolfei</name>
    <dbReference type="NCBI Taxonomy" id="145261"/>
    <lineage>
        <taxon>Archaea</taxon>
        <taxon>Methanobacteriati</taxon>
        <taxon>Methanobacteriota</taxon>
        <taxon>Methanomada group</taxon>
        <taxon>Methanobacteria</taxon>
        <taxon>Methanobacteriales</taxon>
        <taxon>Methanobacteriaceae</taxon>
        <taxon>Methanothermobacter</taxon>
    </lineage>
</organism>